<protein>
    <recommendedName>
        <fullName evidence="1">Stage 0 sporulation protein A homolog</fullName>
    </recommendedName>
</protein>
<dbReference type="GO" id="GO:0000160">
    <property type="term" value="P:phosphorelay signal transduction system"/>
    <property type="evidence" value="ECO:0007669"/>
    <property type="project" value="InterPro"/>
</dbReference>
<dbReference type="InterPro" id="IPR011006">
    <property type="entry name" value="CheY-like_superfamily"/>
</dbReference>
<feature type="non-terminal residue" evidence="6">
    <location>
        <position position="375"/>
    </location>
</feature>
<evidence type="ECO:0000259" key="5">
    <source>
        <dbReference type="PROSITE" id="PS50110"/>
    </source>
</evidence>
<feature type="domain" description="Response regulatory" evidence="5">
    <location>
        <begin position="3"/>
        <end position="121"/>
    </location>
</feature>
<name>A0A9D2N5R6_9FIRM</name>
<reference evidence="6" key="1">
    <citation type="journal article" date="2021" name="PeerJ">
        <title>Extensive microbial diversity within the chicken gut microbiome revealed by metagenomics and culture.</title>
        <authorList>
            <person name="Gilroy R."/>
            <person name="Ravi A."/>
            <person name="Getino M."/>
            <person name="Pursley I."/>
            <person name="Horton D.L."/>
            <person name="Alikhan N.F."/>
            <person name="Baker D."/>
            <person name="Gharbi K."/>
            <person name="Hall N."/>
            <person name="Watson M."/>
            <person name="Adriaenssens E.M."/>
            <person name="Foster-Nyarko E."/>
            <person name="Jarju S."/>
            <person name="Secka A."/>
            <person name="Antonio M."/>
            <person name="Oren A."/>
            <person name="Chaudhuri R.R."/>
            <person name="La Ragione R."/>
            <person name="Hildebrand F."/>
            <person name="Pallen M.J."/>
        </authorList>
    </citation>
    <scope>NUCLEOTIDE SEQUENCE</scope>
    <source>
        <strain evidence="6">ChiSxjej6B18-287</strain>
    </source>
</reference>
<dbReference type="PANTHER" id="PTHR43228:SF1">
    <property type="entry name" value="TWO-COMPONENT RESPONSE REGULATOR ARR22"/>
    <property type="match status" value="1"/>
</dbReference>
<dbReference type="SMART" id="SM00448">
    <property type="entry name" value="REC"/>
    <property type="match status" value="1"/>
</dbReference>
<reference evidence="6" key="2">
    <citation type="submission" date="2021-04" db="EMBL/GenBank/DDBJ databases">
        <authorList>
            <person name="Gilroy R."/>
        </authorList>
    </citation>
    <scope>NUCLEOTIDE SEQUENCE</scope>
    <source>
        <strain evidence="6">ChiSxjej6B18-287</strain>
    </source>
</reference>
<accession>A0A9D2N5R6</accession>
<evidence type="ECO:0000313" key="7">
    <source>
        <dbReference type="Proteomes" id="UP000823893"/>
    </source>
</evidence>
<dbReference type="Proteomes" id="UP000823893">
    <property type="component" value="Unassembled WGS sequence"/>
</dbReference>
<proteinExistence type="predicted"/>
<dbReference type="EMBL" id="DWWV01000083">
    <property type="protein sequence ID" value="HJC10478.1"/>
    <property type="molecule type" value="Genomic_DNA"/>
</dbReference>
<dbReference type="Pfam" id="PF00072">
    <property type="entry name" value="Response_reg"/>
    <property type="match status" value="1"/>
</dbReference>
<dbReference type="InterPro" id="IPR052048">
    <property type="entry name" value="ST_Response_Regulator"/>
</dbReference>
<keyword evidence="4" id="KW-0175">Coiled coil</keyword>
<dbReference type="InterPro" id="IPR001789">
    <property type="entry name" value="Sig_transdc_resp-reg_receiver"/>
</dbReference>
<dbReference type="Gene3D" id="3.40.50.2300">
    <property type="match status" value="1"/>
</dbReference>
<feature type="modified residue" description="4-aspartylphosphate" evidence="3">
    <location>
        <position position="55"/>
    </location>
</feature>
<keyword evidence="3" id="KW-0597">Phosphoprotein</keyword>
<evidence type="ECO:0000313" key="6">
    <source>
        <dbReference type="EMBL" id="HJC10478.1"/>
    </source>
</evidence>
<dbReference type="CDD" id="cd17536">
    <property type="entry name" value="REC_YesN-like"/>
    <property type="match status" value="1"/>
</dbReference>
<sequence length="375" mass="43671">MLKVLLVDDEPFIAQGLSVLIDWEKWGYEIAGMVYNGKEALDFLKTNEVDLILADVKMPVMDGITLLKKIREESVSEAFFVIVSGYGEFSYAQQAIKYKCTDYILKPVQKEQLSELLERVNQLYNKRENERSQEEKMKQAYFARYMQSILLGRGDREAVEYISQKVEAPEGLRYVCLALESGEKIMEPQTIRCVQKGVYARCRQYLGDADGYFVFMDLAGREEWFDIGILYDVHLAEKANMTEERFLRTLLDNVRDGIEISVTAYVGDKVEKVEDIYRSFHTAIMALSFQNFDASERIRYYSERKTEESGKIISEEIIEELLKAVEENHRDKIKSIVERVFYEINGADMEPGMIRINMNGFNLLSRKCFFHFLIR</sequence>
<evidence type="ECO:0000256" key="1">
    <source>
        <dbReference type="ARBA" id="ARBA00018672"/>
    </source>
</evidence>
<comment type="caution">
    <text evidence="6">The sequence shown here is derived from an EMBL/GenBank/DDBJ whole genome shotgun (WGS) entry which is preliminary data.</text>
</comment>
<gene>
    <name evidence="6" type="ORF">H9935_06635</name>
</gene>
<evidence type="ECO:0000256" key="4">
    <source>
        <dbReference type="SAM" id="Coils"/>
    </source>
</evidence>
<evidence type="ECO:0000256" key="2">
    <source>
        <dbReference type="ARBA" id="ARBA00024867"/>
    </source>
</evidence>
<dbReference type="PANTHER" id="PTHR43228">
    <property type="entry name" value="TWO-COMPONENT RESPONSE REGULATOR"/>
    <property type="match status" value="1"/>
</dbReference>
<dbReference type="SUPFAM" id="SSF52172">
    <property type="entry name" value="CheY-like"/>
    <property type="match status" value="1"/>
</dbReference>
<dbReference type="AlphaFoldDB" id="A0A9D2N5R6"/>
<feature type="coiled-coil region" evidence="4">
    <location>
        <begin position="110"/>
        <end position="140"/>
    </location>
</feature>
<comment type="function">
    <text evidence="2">May play the central regulatory role in sporulation. It may be an element of the effector pathway responsible for the activation of sporulation genes in response to nutritional stress. Spo0A may act in concert with spo0H (a sigma factor) to control the expression of some genes that are critical to the sporulation process.</text>
</comment>
<dbReference type="PROSITE" id="PS50110">
    <property type="entry name" value="RESPONSE_REGULATORY"/>
    <property type="match status" value="1"/>
</dbReference>
<organism evidence="6 7">
    <name type="scientific">Candidatus Blautia merdigallinarum</name>
    <dbReference type="NCBI Taxonomy" id="2838495"/>
    <lineage>
        <taxon>Bacteria</taxon>
        <taxon>Bacillati</taxon>
        <taxon>Bacillota</taxon>
        <taxon>Clostridia</taxon>
        <taxon>Lachnospirales</taxon>
        <taxon>Lachnospiraceae</taxon>
        <taxon>Blautia</taxon>
    </lineage>
</organism>
<evidence type="ECO:0000256" key="3">
    <source>
        <dbReference type="PROSITE-ProRule" id="PRU00169"/>
    </source>
</evidence>